<dbReference type="OrthoDB" id="9800666at2"/>
<evidence type="ECO:0000313" key="4">
    <source>
        <dbReference type="Proteomes" id="UP000290889"/>
    </source>
</evidence>
<evidence type="ECO:0000313" key="3">
    <source>
        <dbReference type="EMBL" id="QBA64338.1"/>
    </source>
</evidence>
<dbReference type="PANTHER" id="PTHR10900">
    <property type="entry name" value="PERIOSTIN-RELATED"/>
    <property type="match status" value="1"/>
</dbReference>
<dbReference type="FunFam" id="2.30.180.10:FF:000032">
    <property type="entry name" value="Fasciclin domain-containing protein, putative"/>
    <property type="match status" value="1"/>
</dbReference>
<evidence type="ECO:0000259" key="2">
    <source>
        <dbReference type="PROSITE" id="PS50213"/>
    </source>
</evidence>
<feature type="chain" id="PRO_5019159662" evidence="1">
    <location>
        <begin position="24"/>
        <end position="180"/>
    </location>
</feature>
<dbReference type="SMART" id="SM00554">
    <property type="entry name" value="FAS1"/>
    <property type="match status" value="1"/>
</dbReference>
<dbReference type="InterPro" id="IPR036378">
    <property type="entry name" value="FAS1_dom_sf"/>
</dbReference>
<dbReference type="KEGG" id="mur:EQY75_07210"/>
<dbReference type="AlphaFoldDB" id="A0A411E9M1"/>
<keyword evidence="4" id="KW-1185">Reference proteome</keyword>
<organism evidence="3 4">
    <name type="scientific">Muriicola soli</name>
    <dbReference type="NCBI Taxonomy" id="2507538"/>
    <lineage>
        <taxon>Bacteria</taxon>
        <taxon>Pseudomonadati</taxon>
        <taxon>Bacteroidota</taxon>
        <taxon>Flavobacteriia</taxon>
        <taxon>Flavobacteriales</taxon>
        <taxon>Flavobacteriaceae</taxon>
        <taxon>Muriicola</taxon>
    </lineage>
</organism>
<name>A0A411E9M1_9FLAO</name>
<dbReference type="Proteomes" id="UP000290889">
    <property type="component" value="Chromosome"/>
</dbReference>
<dbReference type="Gene3D" id="2.30.180.10">
    <property type="entry name" value="FAS1 domain"/>
    <property type="match status" value="1"/>
</dbReference>
<dbReference type="InterPro" id="IPR050904">
    <property type="entry name" value="Adhesion/Biosynth-related"/>
</dbReference>
<dbReference type="EMBL" id="CP035544">
    <property type="protein sequence ID" value="QBA64338.1"/>
    <property type="molecule type" value="Genomic_DNA"/>
</dbReference>
<dbReference type="PANTHER" id="PTHR10900:SF77">
    <property type="entry name" value="FI19380P1"/>
    <property type="match status" value="1"/>
</dbReference>
<gene>
    <name evidence="3" type="ORF">EQY75_07210</name>
</gene>
<sequence length="180" mass="19489">MRTYFVNCLLLLFMIPALGIAQAGDDYADFKKTIYTTTVESGNYTTLISALKATELDILLDGDAPFTIFAPSDRAFNKLSSETISKLMRPENNKKLKEMLTYFMVAGSLSASKILNALVKGNGKATFTTVQGKKIKASIDGVDIILTDGQGNQARITVADSDQCNGIIHTIDSVILPTPL</sequence>
<keyword evidence="1" id="KW-0732">Signal</keyword>
<accession>A0A411E9M1</accession>
<dbReference type="Pfam" id="PF02469">
    <property type="entry name" value="Fasciclin"/>
    <property type="match status" value="1"/>
</dbReference>
<dbReference type="SUPFAM" id="SSF82153">
    <property type="entry name" value="FAS1 domain"/>
    <property type="match status" value="1"/>
</dbReference>
<protein>
    <submittedName>
        <fullName evidence="3">Fasciclin domain-containing protein</fullName>
    </submittedName>
</protein>
<dbReference type="PROSITE" id="PS50213">
    <property type="entry name" value="FAS1"/>
    <property type="match status" value="1"/>
</dbReference>
<proteinExistence type="predicted"/>
<dbReference type="InterPro" id="IPR000782">
    <property type="entry name" value="FAS1_domain"/>
</dbReference>
<evidence type="ECO:0000256" key="1">
    <source>
        <dbReference type="SAM" id="SignalP"/>
    </source>
</evidence>
<feature type="domain" description="FAS1" evidence="2">
    <location>
        <begin position="31"/>
        <end position="175"/>
    </location>
</feature>
<feature type="signal peptide" evidence="1">
    <location>
        <begin position="1"/>
        <end position="23"/>
    </location>
</feature>
<reference evidence="3 4" key="1">
    <citation type="submission" date="2019-01" db="EMBL/GenBank/DDBJ databases">
        <title>Muriicola soli sp. nov., isolated from soil.</title>
        <authorList>
            <person name="Kang H.J."/>
            <person name="Kim S.B."/>
        </authorList>
    </citation>
    <scope>NUCLEOTIDE SEQUENCE [LARGE SCALE GENOMIC DNA]</scope>
    <source>
        <strain evidence="3 4">MMS17-SY002</strain>
    </source>
</reference>